<dbReference type="PROSITE" id="PS00216">
    <property type="entry name" value="SUGAR_TRANSPORT_1"/>
    <property type="match status" value="1"/>
</dbReference>
<dbReference type="AlphaFoldDB" id="A0A812JLI8"/>
<feature type="transmembrane region" description="Helical" evidence="6">
    <location>
        <begin position="458"/>
        <end position="478"/>
    </location>
</feature>
<keyword evidence="9" id="KW-1185">Reference proteome</keyword>
<name>A0A812JLI8_9DINO</name>
<protein>
    <submittedName>
        <fullName evidence="8">MdtL protein</fullName>
    </submittedName>
</protein>
<dbReference type="GO" id="GO:0022857">
    <property type="term" value="F:transmembrane transporter activity"/>
    <property type="evidence" value="ECO:0007669"/>
    <property type="project" value="InterPro"/>
</dbReference>
<evidence type="ECO:0000256" key="1">
    <source>
        <dbReference type="ARBA" id="ARBA00004651"/>
    </source>
</evidence>
<dbReference type="InterPro" id="IPR036259">
    <property type="entry name" value="MFS_trans_sf"/>
</dbReference>
<feature type="transmembrane region" description="Helical" evidence="6">
    <location>
        <begin position="170"/>
        <end position="193"/>
    </location>
</feature>
<dbReference type="Proteomes" id="UP000604046">
    <property type="component" value="Unassembled WGS sequence"/>
</dbReference>
<keyword evidence="4 6" id="KW-1133">Transmembrane helix</keyword>
<dbReference type="Pfam" id="PF07690">
    <property type="entry name" value="MFS_1"/>
    <property type="match status" value="1"/>
</dbReference>
<evidence type="ECO:0000256" key="2">
    <source>
        <dbReference type="ARBA" id="ARBA00022475"/>
    </source>
</evidence>
<dbReference type="OrthoDB" id="446239at2759"/>
<feature type="transmembrane region" description="Helical" evidence="6">
    <location>
        <begin position="258"/>
        <end position="279"/>
    </location>
</feature>
<dbReference type="PANTHER" id="PTHR43124">
    <property type="entry name" value="PURINE EFFLUX PUMP PBUE"/>
    <property type="match status" value="1"/>
</dbReference>
<keyword evidence="2" id="KW-1003">Cell membrane</keyword>
<proteinExistence type="predicted"/>
<evidence type="ECO:0000259" key="7">
    <source>
        <dbReference type="PROSITE" id="PS50850"/>
    </source>
</evidence>
<feature type="transmembrane region" description="Helical" evidence="6">
    <location>
        <begin position="341"/>
        <end position="361"/>
    </location>
</feature>
<keyword evidence="3 6" id="KW-0812">Transmembrane</keyword>
<accession>A0A812JLI8</accession>
<comment type="subcellular location">
    <subcellularLocation>
        <location evidence="1">Cell membrane</location>
        <topology evidence="1">Multi-pass membrane protein</topology>
    </subcellularLocation>
</comment>
<dbReference type="SUPFAM" id="SSF103473">
    <property type="entry name" value="MFS general substrate transporter"/>
    <property type="match status" value="1"/>
</dbReference>
<dbReference type="Gene3D" id="1.20.1720.10">
    <property type="entry name" value="Multidrug resistance protein D"/>
    <property type="match status" value="1"/>
</dbReference>
<dbReference type="EMBL" id="CAJNDS010000435">
    <property type="protein sequence ID" value="CAE7205923.1"/>
    <property type="molecule type" value="Genomic_DNA"/>
</dbReference>
<dbReference type="InterPro" id="IPR005829">
    <property type="entry name" value="Sugar_transporter_CS"/>
</dbReference>
<feature type="transmembrane region" description="Helical" evidence="6">
    <location>
        <begin position="425"/>
        <end position="446"/>
    </location>
</feature>
<organism evidence="8 9">
    <name type="scientific">Symbiodinium natans</name>
    <dbReference type="NCBI Taxonomy" id="878477"/>
    <lineage>
        <taxon>Eukaryota</taxon>
        <taxon>Sar</taxon>
        <taxon>Alveolata</taxon>
        <taxon>Dinophyceae</taxon>
        <taxon>Suessiales</taxon>
        <taxon>Symbiodiniaceae</taxon>
        <taxon>Symbiodinium</taxon>
    </lineage>
</organism>
<comment type="caution">
    <text evidence="8">The sequence shown here is derived from an EMBL/GenBank/DDBJ whole genome shotgun (WGS) entry which is preliminary data.</text>
</comment>
<dbReference type="InterPro" id="IPR011701">
    <property type="entry name" value="MFS"/>
</dbReference>
<dbReference type="PROSITE" id="PS50850">
    <property type="entry name" value="MFS"/>
    <property type="match status" value="1"/>
</dbReference>
<dbReference type="GO" id="GO:0005886">
    <property type="term" value="C:plasma membrane"/>
    <property type="evidence" value="ECO:0007669"/>
    <property type="project" value="UniProtKB-SubCell"/>
</dbReference>
<evidence type="ECO:0000313" key="8">
    <source>
        <dbReference type="EMBL" id="CAE7205923.1"/>
    </source>
</evidence>
<dbReference type="InterPro" id="IPR020846">
    <property type="entry name" value="MFS_dom"/>
</dbReference>
<evidence type="ECO:0000313" key="9">
    <source>
        <dbReference type="Proteomes" id="UP000604046"/>
    </source>
</evidence>
<evidence type="ECO:0000256" key="6">
    <source>
        <dbReference type="SAM" id="Phobius"/>
    </source>
</evidence>
<feature type="transmembrane region" description="Helical" evidence="6">
    <location>
        <begin position="199"/>
        <end position="219"/>
    </location>
</feature>
<gene>
    <name evidence="8" type="primary">mdtL</name>
    <name evidence="8" type="ORF">SNAT2548_LOCUS6536</name>
</gene>
<feature type="transmembrane region" description="Helical" evidence="6">
    <location>
        <begin position="368"/>
        <end position="389"/>
    </location>
</feature>
<feature type="domain" description="Major facilitator superfamily (MFS) profile" evidence="7">
    <location>
        <begin position="63"/>
        <end position="482"/>
    </location>
</feature>
<feature type="transmembrane region" description="Helical" evidence="6">
    <location>
        <begin position="231"/>
        <end position="252"/>
    </location>
</feature>
<dbReference type="PANTHER" id="PTHR43124:SF3">
    <property type="entry name" value="CHLORAMPHENICOL EFFLUX PUMP RV0191"/>
    <property type="match status" value="1"/>
</dbReference>
<evidence type="ECO:0000256" key="5">
    <source>
        <dbReference type="ARBA" id="ARBA00023136"/>
    </source>
</evidence>
<reference evidence="8" key="1">
    <citation type="submission" date="2021-02" db="EMBL/GenBank/DDBJ databases">
        <authorList>
            <person name="Dougan E. K."/>
            <person name="Rhodes N."/>
            <person name="Thang M."/>
            <person name="Chan C."/>
        </authorList>
    </citation>
    <scope>NUCLEOTIDE SEQUENCE</scope>
</reference>
<evidence type="ECO:0000256" key="3">
    <source>
        <dbReference type="ARBA" id="ARBA00022692"/>
    </source>
</evidence>
<keyword evidence="5 6" id="KW-0472">Membrane</keyword>
<evidence type="ECO:0000256" key="4">
    <source>
        <dbReference type="ARBA" id="ARBA00022989"/>
    </source>
</evidence>
<feature type="transmembrane region" description="Helical" evidence="6">
    <location>
        <begin position="64"/>
        <end position="82"/>
    </location>
</feature>
<dbReference type="InterPro" id="IPR050189">
    <property type="entry name" value="MFS_Efflux_Transporters"/>
</dbReference>
<sequence>MWTLPAWVDDGFQHVNLLQTSSRFAIVENLGAGLKNDASHLLWALGLRTHVPSKLAVLEYTSKIIVVMIAFILLFFLLYVACNGVPTTRVRRARETGNGMPGKMQAVFALTMLLDYSCTDQYQPNMPEMARAFKVSSAQIGSTIQVHLFSCAVGTLVVGPLSDRMGRRPVILTCQLMQAAGTFTCACASSLGWFMSGRVLQGLGASVLVVIFACFRDCYEEPARRQQATGAMFSITLVGPIFAPAFGGFLASRFGFRLPFALLAGCSMLLACAGCLVIHETASGEPSGKGMAVDFYRVLNNGKRLLILLCLGACKSTFDVNIATNGVIMEEHFGQSVVQTSLLSIAFAVACAGGSVVSGCLQEQPTDVMRMFIPLMLLSSASLIVAGLYSGSIAGYLSSMSFLQLLVFPQMISYHTEFAQDLQDIAGAAVGIAFFAQYALSSVMSLPGVFAAEDSTRAMLFVLAGTVLAVELVTWMGICRSRADLCKASLGEEHPQETAPNPSFK</sequence>
<feature type="transmembrane region" description="Helical" evidence="6">
    <location>
        <begin position="305"/>
        <end position="329"/>
    </location>
</feature>